<feature type="transmembrane region" description="Helical" evidence="7">
    <location>
        <begin position="21"/>
        <end position="40"/>
    </location>
</feature>
<evidence type="ECO:0000256" key="6">
    <source>
        <dbReference type="ARBA" id="ARBA00038076"/>
    </source>
</evidence>
<dbReference type="PANTHER" id="PTHR30572">
    <property type="entry name" value="MEMBRANE COMPONENT OF TRANSPORTER-RELATED"/>
    <property type="match status" value="1"/>
</dbReference>
<dbReference type="EMBL" id="CP045835">
    <property type="protein sequence ID" value="QGG52872.1"/>
    <property type="molecule type" value="Genomic_DNA"/>
</dbReference>
<reference evidence="10 11" key="1">
    <citation type="submission" date="2019-11" db="EMBL/GenBank/DDBJ databases">
        <title>Whole Genome Sequencing and Comparative Genomic Analyses of Lysinibacillus pakistanensis LZH-9, a Halotolerant Strain with Excellent COD Removal Capability.</title>
        <authorList>
            <person name="Zhou H."/>
        </authorList>
    </citation>
    <scope>NUCLEOTIDE SEQUENCE [LARGE SCALE GENOMIC DNA]</scope>
    <source>
        <strain evidence="10 11">LZH-9</strain>
    </source>
</reference>
<keyword evidence="3 7" id="KW-0812">Transmembrane</keyword>
<feature type="domain" description="ABC3 transporter permease C-terminal" evidence="8">
    <location>
        <begin position="255"/>
        <end position="368"/>
    </location>
</feature>
<feature type="transmembrane region" description="Helical" evidence="7">
    <location>
        <begin position="389"/>
        <end position="411"/>
    </location>
</feature>
<protein>
    <submittedName>
        <fullName evidence="10">FtsX-like permease family protein</fullName>
    </submittedName>
</protein>
<comment type="subcellular location">
    <subcellularLocation>
        <location evidence="1">Cell membrane</location>
        <topology evidence="1">Multi-pass membrane protein</topology>
    </subcellularLocation>
</comment>
<dbReference type="RefSeq" id="WP_369593606.1">
    <property type="nucleotide sequence ID" value="NZ_CP045835.1"/>
</dbReference>
<evidence type="ECO:0000256" key="3">
    <source>
        <dbReference type="ARBA" id="ARBA00022692"/>
    </source>
</evidence>
<accession>A0ABX6DDT4</accession>
<keyword evidence="11" id="KW-1185">Reference proteome</keyword>
<keyword evidence="5 7" id="KW-0472">Membrane</keyword>
<name>A0ABX6DDT4_9BACI</name>
<feature type="transmembrane region" description="Helical" evidence="7">
    <location>
        <begin position="255"/>
        <end position="273"/>
    </location>
</feature>
<feature type="transmembrane region" description="Helical" evidence="7">
    <location>
        <begin position="809"/>
        <end position="833"/>
    </location>
</feature>
<feature type="transmembrane region" description="Helical" evidence="7">
    <location>
        <begin position="764"/>
        <end position="789"/>
    </location>
</feature>
<proteinExistence type="inferred from homology"/>
<sequence length="842" mass="94474">MSLLVKAAINFLLSHKGRNAFLILGISLGVALIVIVQILLGSLQESNETTISDIHGDYDLVVGYQDGHKSLTNKELNTITDMEEVETVTPFLYPYLNKEEEYDMWGEPIYVGFNNDELAYEYPFVSIAEGHFPKAGEVVVSPTYATLKNLQIGSVIEMNFPPYGKEKVVVSGFSEGDEGLSNMVIFDFHWLQEATLNVGKTTALIVKLDDIKKKADVVQQLKKLNQEFFIDQRLEVDNQRNNIGGLGPFVQGLNIAIYLVSALILISTMRMSIQEKQKDLATLRLLGFGRKHIMFLVLIETLILGLVSLIVGIILGISIPFFTLDLFLGLMNVPNAGIVLPYQDILLSLGIFTIVIFLSSLIPGYMASLSSPIIIYRGVKSTQDITKRYVIISSLYVVLITIIFACNQWYWQSRIMYVINAVLFIVLSFITIPLMFVLFEKVISYLDRKVKVRAEILLATKNLLRQLGRNVQISVIFTLGIIITIIGMVVLTTVKEYTTNTIMSTYPNDLKVVSIKSQVEEGFPFSFYELVNEKPNIEAFFYTNEKVFQTINLPLKQGVQDEILISISGINLQYSLDRNEVKVKDEISLEEDLSPNGVMITEDTSKKLGYQLGDVIEGENFGNIDGDDKRDFIVEGIITNSKHISDEYKIFTSKKIMGDMFDVDTLYSVEMNIESETDQAETIEEIQSLIQEPQYTNTILYNRAEELNELEEQFLQRFFILYLAVGLIIIFTIIGLMNSTASSIKERIQELSMLRVLGYTKGRLFSLLVLEGALLTGSVGVLSVILSTLSAYNLLLGMNAETIIITPNLLLGLIISSPIVGVIAVLFPAIWVIKRNVLEGIR</sequence>
<evidence type="ECO:0000259" key="8">
    <source>
        <dbReference type="Pfam" id="PF02687"/>
    </source>
</evidence>
<gene>
    <name evidence="10" type="ORF">GDS87_19070</name>
</gene>
<feature type="domain" description="MacB-like periplasmic core" evidence="9">
    <location>
        <begin position="22"/>
        <end position="223"/>
    </location>
</feature>
<evidence type="ECO:0000313" key="11">
    <source>
        <dbReference type="Proteomes" id="UP000373269"/>
    </source>
</evidence>
<evidence type="ECO:0000256" key="1">
    <source>
        <dbReference type="ARBA" id="ARBA00004651"/>
    </source>
</evidence>
<dbReference type="InterPro" id="IPR003838">
    <property type="entry name" value="ABC3_permease_C"/>
</dbReference>
<feature type="domain" description="MacB-like periplasmic core" evidence="9">
    <location>
        <begin position="474"/>
        <end position="688"/>
    </location>
</feature>
<dbReference type="PANTHER" id="PTHR30572:SF4">
    <property type="entry name" value="ABC TRANSPORTER PERMEASE YTRF"/>
    <property type="match status" value="1"/>
</dbReference>
<dbReference type="InterPro" id="IPR025857">
    <property type="entry name" value="MacB_PCD"/>
</dbReference>
<evidence type="ECO:0000259" key="9">
    <source>
        <dbReference type="Pfam" id="PF12704"/>
    </source>
</evidence>
<comment type="similarity">
    <text evidence="6">Belongs to the ABC-4 integral membrane protein family.</text>
</comment>
<organism evidence="10 11">
    <name type="scientific">Lysinibacillus pakistanensis</name>
    <dbReference type="NCBI Taxonomy" id="759811"/>
    <lineage>
        <taxon>Bacteria</taxon>
        <taxon>Bacillati</taxon>
        <taxon>Bacillota</taxon>
        <taxon>Bacilli</taxon>
        <taxon>Bacillales</taxon>
        <taxon>Bacillaceae</taxon>
        <taxon>Lysinibacillus</taxon>
    </lineage>
</organism>
<dbReference type="Pfam" id="PF02687">
    <property type="entry name" value="FtsX"/>
    <property type="match status" value="2"/>
</dbReference>
<evidence type="ECO:0000256" key="2">
    <source>
        <dbReference type="ARBA" id="ARBA00022475"/>
    </source>
</evidence>
<keyword evidence="2" id="KW-1003">Cell membrane</keyword>
<dbReference type="InterPro" id="IPR050250">
    <property type="entry name" value="Macrolide_Exporter_MacB"/>
</dbReference>
<evidence type="ECO:0000313" key="10">
    <source>
        <dbReference type="EMBL" id="QGG52872.1"/>
    </source>
</evidence>
<evidence type="ECO:0000256" key="7">
    <source>
        <dbReference type="SAM" id="Phobius"/>
    </source>
</evidence>
<evidence type="ECO:0000256" key="4">
    <source>
        <dbReference type="ARBA" id="ARBA00022989"/>
    </source>
</evidence>
<keyword evidence="4 7" id="KW-1133">Transmembrane helix</keyword>
<evidence type="ECO:0000256" key="5">
    <source>
        <dbReference type="ARBA" id="ARBA00023136"/>
    </source>
</evidence>
<feature type="domain" description="ABC3 transporter permease C-terminal" evidence="8">
    <location>
        <begin position="723"/>
        <end position="836"/>
    </location>
</feature>
<feature type="transmembrane region" description="Helical" evidence="7">
    <location>
        <begin position="417"/>
        <end position="439"/>
    </location>
</feature>
<feature type="transmembrane region" description="Helical" evidence="7">
    <location>
        <begin position="471"/>
        <end position="494"/>
    </location>
</feature>
<dbReference type="Proteomes" id="UP000373269">
    <property type="component" value="Chromosome"/>
</dbReference>
<dbReference type="Pfam" id="PF12704">
    <property type="entry name" value="MacB_PCD"/>
    <property type="match status" value="2"/>
</dbReference>
<feature type="transmembrane region" description="Helical" evidence="7">
    <location>
        <begin position="293"/>
        <end position="322"/>
    </location>
</feature>
<feature type="transmembrane region" description="Helical" evidence="7">
    <location>
        <begin position="345"/>
        <end position="368"/>
    </location>
</feature>
<feature type="transmembrane region" description="Helical" evidence="7">
    <location>
        <begin position="719"/>
        <end position="744"/>
    </location>
</feature>